<dbReference type="Proteomes" id="UP000315252">
    <property type="component" value="Unassembled WGS sequence"/>
</dbReference>
<keyword evidence="1" id="KW-0732">Signal</keyword>
<gene>
    <name evidence="2" type="ORF">FKG95_11770</name>
</gene>
<proteinExistence type="predicted"/>
<dbReference type="EMBL" id="VHSH01000003">
    <property type="protein sequence ID" value="TQV80820.1"/>
    <property type="molecule type" value="Genomic_DNA"/>
</dbReference>
<feature type="chain" id="PRO_5021826973" evidence="1">
    <location>
        <begin position="25"/>
        <end position="103"/>
    </location>
</feature>
<dbReference type="AlphaFoldDB" id="A0A545TUC7"/>
<sequence>MWKSVTLGLSLAIAASIASTPALAQAQCDSRDKILATLAKKYSEAPVAVGLTSKGGLVEVLSTGDGDTWTIIMSTPDGKSCLVAAGEGWREKEAVALNSDPEI</sequence>
<organism evidence="2 3">
    <name type="scientific">Denitrobaculum tricleocarpae</name>
    <dbReference type="NCBI Taxonomy" id="2591009"/>
    <lineage>
        <taxon>Bacteria</taxon>
        <taxon>Pseudomonadati</taxon>
        <taxon>Pseudomonadota</taxon>
        <taxon>Alphaproteobacteria</taxon>
        <taxon>Rhodospirillales</taxon>
        <taxon>Rhodospirillaceae</taxon>
        <taxon>Denitrobaculum</taxon>
    </lineage>
</organism>
<accession>A0A545TUC7</accession>
<name>A0A545TUC7_9PROT</name>
<evidence type="ECO:0000313" key="3">
    <source>
        <dbReference type="Proteomes" id="UP000315252"/>
    </source>
</evidence>
<feature type="signal peptide" evidence="1">
    <location>
        <begin position="1"/>
        <end position="24"/>
    </location>
</feature>
<dbReference type="OrthoDB" id="9810895at2"/>
<keyword evidence="3" id="KW-1185">Reference proteome</keyword>
<comment type="caution">
    <text evidence="2">The sequence shown here is derived from an EMBL/GenBank/DDBJ whole genome shotgun (WGS) entry which is preliminary data.</text>
</comment>
<evidence type="ECO:0000313" key="2">
    <source>
        <dbReference type="EMBL" id="TQV80820.1"/>
    </source>
</evidence>
<evidence type="ECO:0000256" key="1">
    <source>
        <dbReference type="SAM" id="SignalP"/>
    </source>
</evidence>
<dbReference type="RefSeq" id="WP_142896534.1">
    <property type="nucleotide sequence ID" value="NZ_ML660054.1"/>
</dbReference>
<protein>
    <submittedName>
        <fullName evidence="2">Uncharacterized protein</fullName>
    </submittedName>
</protein>
<reference evidence="2 3" key="1">
    <citation type="submission" date="2019-06" db="EMBL/GenBank/DDBJ databases">
        <title>Whole genome sequence for Rhodospirillaceae sp. R148.</title>
        <authorList>
            <person name="Wang G."/>
        </authorList>
    </citation>
    <scope>NUCLEOTIDE SEQUENCE [LARGE SCALE GENOMIC DNA]</scope>
    <source>
        <strain evidence="2 3">R148</strain>
    </source>
</reference>